<comment type="similarity">
    <text evidence="1">Belongs to the PemK/MazF family.</text>
</comment>
<evidence type="ECO:0000313" key="3">
    <source>
        <dbReference type="EMBL" id="MSS38588.1"/>
    </source>
</evidence>
<keyword evidence="4" id="KW-1185">Reference proteome</keyword>
<dbReference type="AlphaFoldDB" id="A0A7X2TEV2"/>
<dbReference type="PANTHER" id="PTHR33988">
    <property type="entry name" value="ENDORIBONUCLEASE MAZF-RELATED"/>
    <property type="match status" value="1"/>
</dbReference>
<reference evidence="3 4" key="1">
    <citation type="submission" date="2019-08" db="EMBL/GenBank/DDBJ databases">
        <title>In-depth cultivation of the pig gut microbiome towards novel bacterial diversity and tailored functional studies.</title>
        <authorList>
            <person name="Wylensek D."/>
            <person name="Hitch T.C.A."/>
            <person name="Clavel T."/>
        </authorList>
    </citation>
    <scope>NUCLEOTIDE SEQUENCE [LARGE SCALE GENOMIC DNA]</scope>
    <source>
        <strain evidence="3 4">WCA-389-WT-23D1</strain>
    </source>
</reference>
<accession>A0A7X2TEV2</accession>
<dbReference type="EMBL" id="VUMD01000030">
    <property type="protein sequence ID" value="MSS38588.1"/>
    <property type="molecule type" value="Genomic_DNA"/>
</dbReference>
<dbReference type="RefSeq" id="WP_154473975.1">
    <property type="nucleotide sequence ID" value="NZ_VUMD01000030.1"/>
</dbReference>
<evidence type="ECO:0000313" key="4">
    <source>
        <dbReference type="Proteomes" id="UP000429958"/>
    </source>
</evidence>
<dbReference type="Gene3D" id="2.30.30.110">
    <property type="match status" value="1"/>
</dbReference>
<dbReference type="GO" id="GO:0003677">
    <property type="term" value="F:DNA binding"/>
    <property type="evidence" value="ECO:0007669"/>
    <property type="project" value="InterPro"/>
</dbReference>
<organism evidence="3 4">
    <name type="scientific">Clostridium porci</name>
    <dbReference type="NCBI Taxonomy" id="2605778"/>
    <lineage>
        <taxon>Bacteria</taxon>
        <taxon>Bacillati</taxon>
        <taxon>Bacillota</taxon>
        <taxon>Clostridia</taxon>
        <taxon>Eubacteriales</taxon>
        <taxon>Clostridiaceae</taxon>
        <taxon>Clostridium</taxon>
    </lineage>
</organism>
<dbReference type="InterPro" id="IPR011067">
    <property type="entry name" value="Plasmid_toxin/cell-grow_inhib"/>
</dbReference>
<keyword evidence="2" id="KW-1277">Toxin-antitoxin system</keyword>
<gene>
    <name evidence="3" type="ORF">FYJ39_19260</name>
</gene>
<dbReference type="GO" id="GO:0006402">
    <property type="term" value="P:mRNA catabolic process"/>
    <property type="evidence" value="ECO:0007669"/>
    <property type="project" value="TreeGrafter"/>
</dbReference>
<dbReference type="GO" id="GO:0004521">
    <property type="term" value="F:RNA endonuclease activity"/>
    <property type="evidence" value="ECO:0007669"/>
    <property type="project" value="TreeGrafter"/>
</dbReference>
<dbReference type="InterPro" id="IPR003477">
    <property type="entry name" value="PemK-like"/>
</dbReference>
<evidence type="ECO:0000256" key="2">
    <source>
        <dbReference type="ARBA" id="ARBA00022649"/>
    </source>
</evidence>
<comment type="caution">
    <text evidence="3">The sequence shown here is derived from an EMBL/GenBank/DDBJ whole genome shotgun (WGS) entry which is preliminary data.</text>
</comment>
<proteinExistence type="inferred from homology"/>
<sequence>MLPINQGDILKVERLTNYVLVVSNNTFNECENVVVCPISKQWEKTALHIPIETKEVTGTVWCEQVKLLDLRVRGFAKVSELQYEDVMNITDAIQGIFDYMG</sequence>
<evidence type="ECO:0000256" key="1">
    <source>
        <dbReference type="ARBA" id="ARBA00007521"/>
    </source>
</evidence>
<dbReference type="SUPFAM" id="SSF50118">
    <property type="entry name" value="Cell growth inhibitor/plasmid maintenance toxic component"/>
    <property type="match status" value="1"/>
</dbReference>
<dbReference type="GO" id="GO:0016075">
    <property type="term" value="P:rRNA catabolic process"/>
    <property type="evidence" value="ECO:0007669"/>
    <property type="project" value="TreeGrafter"/>
</dbReference>
<name>A0A7X2TEV2_9CLOT</name>
<protein>
    <submittedName>
        <fullName evidence="3">Type II toxin-antitoxin system PemK/MazF family toxin</fullName>
    </submittedName>
</protein>
<dbReference type="Pfam" id="PF02452">
    <property type="entry name" value="PemK_toxin"/>
    <property type="match status" value="1"/>
</dbReference>
<dbReference type="Proteomes" id="UP000429958">
    <property type="component" value="Unassembled WGS sequence"/>
</dbReference>